<evidence type="ECO:0000313" key="1">
    <source>
        <dbReference type="EMBL" id="MFC4022422.1"/>
    </source>
</evidence>
<accession>A0ABV8GV00</accession>
<gene>
    <name evidence="1" type="ORF">ACFOUV_01160</name>
</gene>
<protein>
    <submittedName>
        <fullName evidence="1">MerR family transcriptional regulator</fullName>
    </submittedName>
</protein>
<dbReference type="EMBL" id="JBHSAO010000001">
    <property type="protein sequence ID" value="MFC4022422.1"/>
    <property type="molecule type" value="Genomic_DNA"/>
</dbReference>
<reference evidence="2" key="1">
    <citation type="journal article" date="2019" name="Int. J. Syst. Evol. Microbiol.">
        <title>The Global Catalogue of Microorganisms (GCM) 10K type strain sequencing project: providing services to taxonomists for standard genome sequencing and annotation.</title>
        <authorList>
            <consortium name="The Broad Institute Genomics Platform"/>
            <consortium name="The Broad Institute Genome Sequencing Center for Infectious Disease"/>
            <person name="Wu L."/>
            <person name="Ma J."/>
        </authorList>
    </citation>
    <scope>NUCLEOTIDE SEQUENCE [LARGE SCALE GENOMIC DNA]</scope>
    <source>
        <strain evidence="2">IBRC-M 10703</strain>
    </source>
</reference>
<sequence length="84" mass="9854">MKTLYLISLYGLCQIINVPLGTVKKWIDEYDTYIPKTKINGVTYFELEAIDVLKFIKIYTEEKLEKIKIENMLANTTFVLTEEL</sequence>
<dbReference type="Gene3D" id="1.10.1660.10">
    <property type="match status" value="1"/>
</dbReference>
<dbReference type="Proteomes" id="UP001595772">
    <property type="component" value="Unassembled WGS sequence"/>
</dbReference>
<dbReference type="RefSeq" id="WP_379494938.1">
    <property type="nucleotide sequence ID" value="NZ_JBHSAO010000001.1"/>
</dbReference>
<keyword evidence="2" id="KW-1185">Reference proteome</keyword>
<comment type="caution">
    <text evidence="1">The sequence shown here is derived from an EMBL/GenBank/DDBJ whole genome shotgun (WGS) entry which is preliminary data.</text>
</comment>
<organism evidence="1 2">
    <name type="scientific">Oceanobacillus longus</name>
    <dbReference type="NCBI Taxonomy" id="930120"/>
    <lineage>
        <taxon>Bacteria</taxon>
        <taxon>Bacillati</taxon>
        <taxon>Bacillota</taxon>
        <taxon>Bacilli</taxon>
        <taxon>Bacillales</taxon>
        <taxon>Bacillaceae</taxon>
        <taxon>Oceanobacillus</taxon>
    </lineage>
</organism>
<evidence type="ECO:0000313" key="2">
    <source>
        <dbReference type="Proteomes" id="UP001595772"/>
    </source>
</evidence>
<proteinExistence type="predicted"/>
<name>A0ABV8GV00_9BACI</name>